<accession>A0ABS8YKY4</accession>
<dbReference type="EMBL" id="JAJNBZ010000014">
    <property type="protein sequence ID" value="MCE5171015.1"/>
    <property type="molecule type" value="Genomic_DNA"/>
</dbReference>
<gene>
    <name evidence="1" type="ORF">LQV63_17070</name>
</gene>
<evidence type="ECO:0000313" key="1">
    <source>
        <dbReference type="EMBL" id="MCE5171015.1"/>
    </source>
</evidence>
<proteinExistence type="predicted"/>
<name>A0ABS8YKY4_9BACL</name>
<dbReference type="Pfam" id="PF03745">
    <property type="entry name" value="DUF309"/>
    <property type="match status" value="1"/>
</dbReference>
<keyword evidence="2" id="KW-1185">Reference proteome</keyword>
<reference evidence="1 2" key="1">
    <citation type="submission" date="2021-11" db="EMBL/GenBank/DDBJ databases">
        <title>Draft genome sequence of Paenibacillus profundus YoMME, a new Gram-positive bacteria with exoelectrogenic properties.</title>
        <authorList>
            <person name="Hubenova Y."/>
            <person name="Hubenova E."/>
            <person name="Manasiev Y."/>
            <person name="Peykov S."/>
            <person name="Mitov M."/>
        </authorList>
    </citation>
    <scope>NUCLEOTIDE SEQUENCE [LARGE SCALE GENOMIC DNA]</scope>
    <source>
        <strain evidence="1 2">YoMME</strain>
    </source>
</reference>
<dbReference type="Gene3D" id="1.10.3450.10">
    <property type="entry name" value="TTHA0068-like"/>
    <property type="match status" value="1"/>
</dbReference>
<comment type="caution">
    <text evidence="1">The sequence shown here is derived from an EMBL/GenBank/DDBJ whole genome shotgun (WGS) entry which is preliminary data.</text>
</comment>
<dbReference type="InterPro" id="IPR005500">
    <property type="entry name" value="DUF309"/>
</dbReference>
<dbReference type="PANTHER" id="PTHR34796:SF1">
    <property type="entry name" value="EXPRESSED PROTEIN"/>
    <property type="match status" value="1"/>
</dbReference>
<dbReference type="RefSeq" id="WP_233697609.1">
    <property type="nucleotide sequence ID" value="NZ_JAJNBZ010000014.1"/>
</dbReference>
<dbReference type="SUPFAM" id="SSF140663">
    <property type="entry name" value="TTHA0068-like"/>
    <property type="match status" value="1"/>
</dbReference>
<dbReference type="InterPro" id="IPR023203">
    <property type="entry name" value="TTHA0068_sf"/>
</dbReference>
<sequence>MSEMADEPLIAYDCLYVQFIKLFNEKRDYYACHDVMEELWLEEGRKPLLQGLLQIAVGLYHFQNGNHRGAIKLLEAALDKLSLHPEYIMGIHLEKLRHDAGEMLALLLRSPELPPFCDLTIVIADERLQQEVDTAILPPE</sequence>
<organism evidence="1 2">
    <name type="scientific">Paenibacillus profundus</name>
    <dbReference type="NCBI Taxonomy" id="1173085"/>
    <lineage>
        <taxon>Bacteria</taxon>
        <taxon>Bacillati</taxon>
        <taxon>Bacillota</taxon>
        <taxon>Bacilli</taxon>
        <taxon>Bacillales</taxon>
        <taxon>Paenibacillaceae</taxon>
        <taxon>Paenibacillus</taxon>
    </lineage>
</organism>
<dbReference type="PANTHER" id="PTHR34796">
    <property type="entry name" value="EXPRESSED PROTEIN"/>
    <property type="match status" value="1"/>
</dbReference>
<dbReference type="Proteomes" id="UP001199916">
    <property type="component" value="Unassembled WGS sequence"/>
</dbReference>
<protein>
    <submittedName>
        <fullName evidence="1">DUF309 domain-containing protein</fullName>
    </submittedName>
</protein>
<evidence type="ECO:0000313" key="2">
    <source>
        <dbReference type="Proteomes" id="UP001199916"/>
    </source>
</evidence>